<accession>A0A345MNW0</accession>
<dbReference type="Proteomes" id="UP000276734">
    <property type="component" value="Segment"/>
</dbReference>
<keyword evidence="2" id="KW-1185">Reference proteome</keyword>
<organism evidence="1 2">
    <name type="scientific">Circoviridae sp</name>
    <dbReference type="NCBI Taxonomy" id="1954248"/>
    <lineage>
        <taxon>Viruses</taxon>
        <taxon>Monodnaviria</taxon>
        <taxon>Shotokuvirae</taxon>
        <taxon>Cressdnaviricota</taxon>
        <taxon>Arfiviricetes</taxon>
        <taxon>Rohanvirales</taxon>
        <taxon>Nenyaviridae</taxon>
        <taxon>Galvornvirus</taxon>
        <taxon>Galvornvirus isengard</taxon>
    </lineage>
</organism>
<sequence>MNWYKEKLKWKYIMPRIAMKSGPMRKGEKRKGILYKKKKGGLTKPEVKQTKAIVASAIKKEHTLKYFNSDNTFTAAAPNTSTVGSALKQVSVLGYSSTTAKNDQGVTQKYGSQDIIPFFLARPFREDEGDTVLRENAPNGNTVAPKIAKASFSVERVRYAVPVDAANTPAIDAAHALPITIRMMKIAFKTQVGTAEVLNPNLDLFLDYRTGVPTGIDQGDFDRLQCRYGKINSKKYTKLSDTMFTINQNNILTPATNFDTDTNPRTTQFFGKNGSAIKHMTVPFQLSQRKNGKLYYEDPNGVSTLDTFNSGGQRQLVLIHAWFENGHDLLGATDQPVAPTSEDLQIKHKCCSAFVDTM</sequence>
<proteinExistence type="predicted"/>
<protein>
    <submittedName>
        <fullName evidence="1">Putative capsid protein</fullName>
    </submittedName>
</protein>
<dbReference type="EMBL" id="MH616644">
    <property type="protein sequence ID" value="AXH73060.1"/>
    <property type="molecule type" value="Genomic_DNA"/>
</dbReference>
<evidence type="ECO:0000313" key="2">
    <source>
        <dbReference type="Proteomes" id="UP000276734"/>
    </source>
</evidence>
<name>A0A345MNW0_9VIRU</name>
<evidence type="ECO:0000313" key="1">
    <source>
        <dbReference type="EMBL" id="AXH73060.1"/>
    </source>
</evidence>
<reference evidence="1 2" key="1">
    <citation type="submission" date="2018-07" db="EMBL/GenBank/DDBJ databases">
        <title>Uncovering a Universe of Circular DNA Viruses in Animal Metagenomes.</title>
        <authorList>
            <person name="Tisza M."/>
            <person name="Buck C."/>
            <person name="Pastrana D."/>
            <person name="Welch N."/>
            <person name="Peretti A."/>
        </authorList>
    </citation>
    <scope>NUCLEOTIDE SEQUENCE [LARGE SCALE GENOMIC DNA]</scope>
    <source>
        <strain evidence="1">Ctbc359</strain>
    </source>
</reference>